<dbReference type="PANTHER" id="PTHR43537">
    <property type="entry name" value="TRANSCRIPTIONAL REGULATOR, GNTR FAMILY"/>
    <property type="match status" value="1"/>
</dbReference>
<dbReference type="Pfam" id="PF07729">
    <property type="entry name" value="FCD"/>
    <property type="match status" value="1"/>
</dbReference>
<evidence type="ECO:0000259" key="4">
    <source>
        <dbReference type="PROSITE" id="PS50949"/>
    </source>
</evidence>
<evidence type="ECO:0000256" key="2">
    <source>
        <dbReference type="ARBA" id="ARBA00023125"/>
    </source>
</evidence>
<gene>
    <name evidence="5" type="ORF">AFA91_01300</name>
</gene>
<feature type="domain" description="HTH gntR-type" evidence="4">
    <location>
        <begin position="14"/>
        <end position="81"/>
    </location>
</feature>
<dbReference type="GO" id="GO:0003677">
    <property type="term" value="F:DNA binding"/>
    <property type="evidence" value="ECO:0007669"/>
    <property type="project" value="UniProtKB-KW"/>
</dbReference>
<keyword evidence="3" id="KW-0804">Transcription</keyword>
<dbReference type="AlphaFoldDB" id="A0A0K0XF18"/>
<evidence type="ECO:0000256" key="1">
    <source>
        <dbReference type="ARBA" id="ARBA00023015"/>
    </source>
</evidence>
<evidence type="ECO:0000256" key="3">
    <source>
        <dbReference type="ARBA" id="ARBA00023163"/>
    </source>
</evidence>
<dbReference type="SMART" id="SM00895">
    <property type="entry name" value="FCD"/>
    <property type="match status" value="1"/>
</dbReference>
<dbReference type="SUPFAM" id="SSF46785">
    <property type="entry name" value="Winged helix' DNA-binding domain"/>
    <property type="match status" value="1"/>
</dbReference>
<dbReference type="STRING" id="134601.AFA91_01300"/>
<organism evidence="5 6">
    <name type="scientific">Mycolicibacterium goodii</name>
    <name type="common">Mycobacterium goodii</name>
    <dbReference type="NCBI Taxonomy" id="134601"/>
    <lineage>
        <taxon>Bacteria</taxon>
        <taxon>Bacillati</taxon>
        <taxon>Actinomycetota</taxon>
        <taxon>Actinomycetes</taxon>
        <taxon>Mycobacteriales</taxon>
        <taxon>Mycobacteriaceae</taxon>
        <taxon>Mycolicibacterium</taxon>
    </lineage>
</organism>
<dbReference type="Proteomes" id="UP000062255">
    <property type="component" value="Chromosome"/>
</dbReference>
<proteinExistence type="predicted"/>
<dbReference type="KEGG" id="mgo:AFA91_01300"/>
<protein>
    <submittedName>
        <fullName evidence="5">GntR family transcriptional regulator</fullName>
    </submittedName>
</protein>
<dbReference type="PATRIC" id="fig|134601.6.peg.272"/>
<dbReference type="SUPFAM" id="SSF48008">
    <property type="entry name" value="GntR ligand-binding domain-like"/>
    <property type="match status" value="1"/>
</dbReference>
<dbReference type="PROSITE" id="PS50949">
    <property type="entry name" value="HTH_GNTR"/>
    <property type="match status" value="1"/>
</dbReference>
<evidence type="ECO:0000313" key="5">
    <source>
        <dbReference type="EMBL" id="AKS35990.1"/>
    </source>
</evidence>
<dbReference type="InterPro" id="IPR000524">
    <property type="entry name" value="Tscrpt_reg_HTH_GntR"/>
</dbReference>
<dbReference type="Gene3D" id="1.10.10.10">
    <property type="entry name" value="Winged helix-like DNA-binding domain superfamily/Winged helix DNA-binding domain"/>
    <property type="match status" value="1"/>
</dbReference>
<dbReference type="GO" id="GO:0003700">
    <property type="term" value="F:DNA-binding transcription factor activity"/>
    <property type="evidence" value="ECO:0007669"/>
    <property type="project" value="InterPro"/>
</dbReference>
<keyword evidence="2" id="KW-0238">DNA-binding</keyword>
<dbReference type="InterPro" id="IPR036388">
    <property type="entry name" value="WH-like_DNA-bd_sf"/>
</dbReference>
<name>A0A0K0XF18_MYCGD</name>
<dbReference type="SMART" id="SM00345">
    <property type="entry name" value="HTH_GNTR"/>
    <property type="match status" value="1"/>
</dbReference>
<accession>A0A0K0XF18</accession>
<reference evidence="5 6" key="1">
    <citation type="submission" date="2015-07" db="EMBL/GenBank/DDBJ databases">
        <title>Complete genome sequence of Mycobacterium goodii X7B, a facultative thermophilic biodesulfurizing bacterium.</title>
        <authorList>
            <person name="Yu B."/>
            <person name="Li F."/>
            <person name="Xu P."/>
        </authorList>
    </citation>
    <scope>NUCLEOTIDE SEQUENCE [LARGE SCALE GENOMIC DNA]</scope>
    <source>
        <strain evidence="5 6">X7B</strain>
    </source>
</reference>
<dbReference type="PRINTS" id="PR00035">
    <property type="entry name" value="HTHGNTR"/>
</dbReference>
<dbReference type="InterPro" id="IPR011711">
    <property type="entry name" value="GntR_C"/>
</dbReference>
<keyword evidence="1" id="KW-0805">Transcription regulation</keyword>
<dbReference type="EMBL" id="CP012150">
    <property type="protein sequence ID" value="AKS35990.1"/>
    <property type="molecule type" value="Genomic_DNA"/>
</dbReference>
<dbReference type="Gene3D" id="1.20.120.530">
    <property type="entry name" value="GntR ligand-binding domain-like"/>
    <property type="match status" value="1"/>
</dbReference>
<dbReference type="PANTHER" id="PTHR43537:SF45">
    <property type="entry name" value="GNTR FAMILY REGULATORY PROTEIN"/>
    <property type="match status" value="1"/>
</dbReference>
<evidence type="ECO:0000313" key="6">
    <source>
        <dbReference type="Proteomes" id="UP000062255"/>
    </source>
</evidence>
<dbReference type="InterPro" id="IPR008920">
    <property type="entry name" value="TF_FadR/GntR_C"/>
</dbReference>
<dbReference type="Pfam" id="PF00392">
    <property type="entry name" value="GntR"/>
    <property type="match status" value="1"/>
</dbReference>
<dbReference type="InterPro" id="IPR036390">
    <property type="entry name" value="WH_DNA-bd_sf"/>
</dbReference>
<dbReference type="RefSeq" id="WP_049748436.1">
    <property type="nucleotide sequence ID" value="NZ_CP012150.1"/>
</dbReference>
<dbReference type="CDD" id="cd07377">
    <property type="entry name" value="WHTH_GntR"/>
    <property type="match status" value="1"/>
</dbReference>
<sequence length="222" mass="24423">MPVEAPSLLRLEKTSLREQALSALRRAITTGQLKPGTHLVETDLSEALQISRGTLREAMRQLQQEGLISAGARGRMSVRHLDAKEITDIFNVRAALESLAAGELARRGDRAEVVATLRSAVDDMQRWAESDLEGRIEADLRFHRTMCQLSGNETLLHSWSSLEGSIRMSIMYAGVERALKNMDAKRHLCIVEAIESGDDAAAAETVRDHMHTAAAVLVDGQK</sequence>